<reference evidence="2 3" key="1">
    <citation type="journal article" date="2024" name="BMC Genomics">
        <title>De novo assembly and annotation of Popillia japonica's genome with initial clues to its potential as an invasive pest.</title>
        <authorList>
            <person name="Cucini C."/>
            <person name="Boschi S."/>
            <person name="Funari R."/>
            <person name="Cardaioli E."/>
            <person name="Iannotti N."/>
            <person name="Marturano G."/>
            <person name="Paoli F."/>
            <person name="Bruttini M."/>
            <person name="Carapelli A."/>
            <person name="Frati F."/>
            <person name="Nardi F."/>
        </authorList>
    </citation>
    <scope>NUCLEOTIDE SEQUENCE [LARGE SCALE GENOMIC DNA]</scope>
    <source>
        <strain evidence="2">DMR45628</strain>
    </source>
</reference>
<gene>
    <name evidence="2" type="ORF">QE152_g11123</name>
</gene>
<comment type="caution">
    <text evidence="2">The sequence shown here is derived from an EMBL/GenBank/DDBJ whole genome shotgun (WGS) entry which is preliminary data.</text>
</comment>
<evidence type="ECO:0000313" key="3">
    <source>
        <dbReference type="Proteomes" id="UP001458880"/>
    </source>
</evidence>
<proteinExistence type="predicted"/>
<feature type="region of interest" description="Disordered" evidence="1">
    <location>
        <begin position="116"/>
        <end position="135"/>
    </location>
</feature>
<dbReference type="Proteomes" id="UP001458880">
    <property type="component" value="Unassembled WGS sequence"/>
</dbReference>
<dbReference type="AlphaFoldDB" id="A0AAW1LM47"/>
<protein>
    <submittedName>
        <fullName evidence="2">Uncharacterized protein</fullName>
    </submittedName>
</protein>
<dbReference type="EMBL" id="JASPKY010000107">
    <property type="protein sequence ID" value="KAK9736963.1"/>
    <property type="molecule type" value="Genomic_DNA"/>
</dbReference>
<name>A0AAW1LM47_POPJA</name>
<keyword evidence="3" id="KW-1185">Reference proteome</keyword>
<accession>A0AAW1LM47</accession>
<organism evidence="2 3">
    <name type="scientific">Popillia japonica</name>
    <name type="common">Japanese beetle</name>
    <dbReference type="NCBI Taxonomy" id="7064"/>
    <lineage>
        <taxon>Eukaryota</taxon>
        <taxon>Metazoa</taxon>
        <taxon>Ecdysozoa</taxon>
        <taxon>Arthropoda</taxon>
        <taxon>Hexapoda</taxon>
        <taxon>Insecta</taxon>
        <taxon>Pterygota</taxon>
        <taxon>Neoptera</taxon>
        <taxon>Endopterygota</taxon>
        <taxon>Coleoptera</taxon>
        <taxon>Polyphaga</taxon>
        <taxon>Scarabaeiformia</taxon>
        <taxon>Scarabaeidae</taxon>
        <taxon>Rutelinae</taxon>
        <taxon>Popillia</taxon>
    </lineage>
</organism>
<evidence type="ECO:0000256" key="1">
    <source>
        <dbReference type="SAM" id="MobiDB-lite"/>
    </source>
</evidence>
<sequence length="160" mass="16887">MGHVKIREQCQGLRRSHTHITDLPLPEPVAGDATIAAFQTTSLTCAPSSSNPSTALSSFSQPPTLSAAGSSAASPSNIITPSLSVSTSTVTKALPSTSTSTQSEFASILKQLSPLPSCGEKRLKSRKRKAAKSDILTSTPVKNMLIQKKNTVQEKHCQEN</sequence>
<evidence type="ECO:0000313" key="2">
    <source>
        <dbReference type="EMBL" id="KAK9736963.1"/>
    </source>
</evidence>
<feature type="region of interest" description="Disordered" evidence="1">
    <location>
        <begin position="49"/>
        <end position="76"/>
    </location>
</feature>